<evidence type="ECO:0000313" key="3">
    <source>
        <dbReference type="Proteomes" id="UP000887578"/>
    </source>
</evidence>
<feature type="domain" description="EGF-like" evidence="2">
    <location>
        <begin position="24"/>
        <end position="56"/>
    </location>
</feature>
<feature type="domain" description="EGF-like" evidence="2">
    <location>
        <begin position="147"/>
        <end position="179"/>
    </location>
</feature>
<feature type="region of interest" description="Disordered" evidence="1">
    <location>
        <begin position="960"/>
        <end position="1009"/>
    </location>
</feature>
<feature type="domain" description="EGF-like" evidence="2">
    <location>
        <begin position="721"/>
        <end position="757"/>
    </location>
</feature>
<organism evidence="3 4">
    <name type="scientific">Panagrolaimus davidi</name>
    <dbReference type="NCBI Taxonomy" id="227884"/>
    <lineage>
        <taxon>Eukaryota</taxon>
        <taxon>Metazoa</taxon>
        <taxon>Ecdysozoa</taxon>
        <taxon>Nematoda</taxon>
        <taxon>Chromadorea</taxon>
        <taxon>Rhabditida</taxon>
        <taxon>Tylenchina</taxon>
        <taxon>Panagrolaimomorpha</taxon>
        <taxon>Panagrolaimoidea</taxon>
        <taxon>Panagrolaimidae</taxon>
        <taxon>Panagrolaimus</taxon>
    </lineage>
</organism>
<feature type="domain" description="EGF-like" evidence="2">
    <location>
        <begin position="287"/>
        <end position="319"/>
    </location>
</feature>
<evidence type="ECO:0000259" key="2">
    <source>
        <dbReference type="SMART" id="SM00181"/>
    </source>
</evidence>
<feature type="domain" description="EGF-like" evidence="2">
    <location>
        <begin position="557"/>
        <end position="587"/>
    </location>
</feature>
<dbReference type="InterPro" id="IPR006149">
    <property type="entry name" value="EB_dom"/>
</dbReference>
<feature type="domain" description="EGF-like" evidence="2">
    <location>
        <begin position="1308"/>
        <end position="1345"/>
    </location>
</feature>
<reference evidence="4" key="1">
    <citation type="submission" date="2022-11" db="UniProtKB">
        <authorList>
            <consortium name="WormBaseParasite"/>
        </authorList>
    </citation>
    <scope>IDENTIFICATION</scope>
</reference>
<dbReference type="InterPro" id="IPR006150">
    <property type="entry name" value="Cys_repeat_1"/>
</dbReference>
<dbReference type="InterPro" id="IPR000742">
    <property type="entry name" value="EGF"/>
</dbReference>
<dbReference type="WBParaSite" id="PDA_v2.g6736.t1">
    <property type="protein sequence ID" value="PDA_v2.g6736.t1"/>
    <property type="gene ID" value="PDA_v2.g6736"/>
</dbReference>
<dbReference type="SMART" id="SM00181">
    <property type="entry name" value="EGF"/>
    <property type="match status" value="17"/>
</dbReference>
<feature type="domain" description="EGF-like" evidence="2">
    <location>
        <begin position="354"/>
        <end position="386"/>
    </location>
</feature>
<dbReference type="Proteomes" id="UP000887578">
    <property type="component" value="Unplaced"/>
</dbReference>
<dbReference type="SMART" id="SM00289">
    <property type="entry name" value="WR1"/>
    <property type="match status" value="10"/>
</dbReference>
<dbReference type="Pfam" id="PF01683">
    <property type="entry name" value="EB"/>
    <property type="match status" value="5"/>
</dbReference>
<proteinExistence type="predicted"/>
<keyword evidence="3" id="KW-1185">Reference proteome</keyword>
<sequence length="1728" mass="187683">MPGKECHAKEIKRSPVNVKAYSESCNSGDVCLNGTICTEGFCGCPSGYIFEDESCTRSSGTFRSINSQCLGNDRCSGGSVCTNSICSCVDGSVEAQGRCRQRPGGRCSYGQSCAGGSICQLGLCQCPAGKRLLNHQCTVSIAKPGESCQSGQKCINGGVCRFGICMCMAEHFMNDGKCEKQGSKHTLNKHVDTKAVGTVKQPAAHQPPRVESTTSSAKVFISHGKLIHAKPGQLCLDGEICTGKSQCKDGYCICREEEIIIDDKCVGNDKEALKVISEIKKSAPGQYCADETACTGNSVCIGNACVCPAGTELLQNECQDSHSSASIAPTQTPPSARSPGFPGQEIETRQPGSHCQLTLHCPYRTECIRGVCRCKKGETIVAGTCRKANHESLPGGHCDPKKGLDCVGESQCYYGICVCLYGLINNGKECESPEAHMYNIPPGGECSAQALCSENSYCSSGICRCNDNFVVDVNQKCVPKSSTVPFYAYPIGRPPTVMKGTKLVYGPGTPSILPHSEDGKFHQILTANQMSINVVDQETLKALLLRELGRAPILNEPCEDVCGGGAKCINSRCQCEQGYQAYDEKCFHMASYPTINSRPSTAPQQQAATYSSLPSIPSMPSKPLPSTSEPTWKIQGQPGRQCAPAGICFNSAVCIQNQCVCRPGYRAANGYCEIAKVPLGQTCYMNEQCNEGLCEQGRCSCGGHGHSRCPQRGASVRPGEDCTRNQMCSYNSVCGSFSGVCECPVGMETFFQAGECRAATRSKGPACFSSANCHKFSYCDNGYCLCKSGYTPVNGYCLPPATPLTPGNSRLDSSETRIYEKEIASPNNGGNPGAAIGEIVGRGSGYGVNLGTLIGKGMLSAEESGRLKSKLMLVDEQTKQQNLNTMTAAAAGVSNQPIPPSLNSNPRGYGTIPNNYGQNPRPSINMENYQRLISTMAGNNNLPRIASTNPNLQAFQKFEGGYGSNVRPQMPTPQLSIKSQKEWQEPSASNSSPQQPFGQTFGSFNNNNLPDSMAAYGPNWQKLDSQGFWNRENNNTSTGFNNGPNSNQWPNRNNIQQPSNLYGQTTPQFPRVEDPEYPDMTTQSEYYLITTTIPPSMFNNNYNNQQQQNFNGYGNGLPLSIINSKLPNESERPFYVVNPDSNAPPLQQGQLYQMNQFGQYSPYNNNNNQMPQPNPFYPSAIPQFPNQMPMSGFSGYNGYPQFSPTAKGSKIMDLSNPYLTKMQHPSKKSEMEFSMPGEFCGNGNSKCLGNSICTKGWCRCRDGVAVENGICAYPSPSEFQRTMPKIRRSQHSPTENEYENNTAKPLQSCANEEICTDDSICKELKTLGKVCLCPQGTVYLDGGCVAKGTWKSTRIGGNCSESDVCENGGYCLNQTCQCQSKMRAIDGICVKISKPGESCNFGEFCINNSICSKETKSCICSLEMTLRQGYCINKHVPNTKTDKPKSLPGQYCDIHTECENGSYCSSLGVCECAEGQAMAHDQCIDESLIKLPGDYCNIYTDFCSKGSECNEDGICVCSNGAEPKDNECPQNSHLKIQKLSEACTDNDECPKGTYCQSGECYCNLHMVKASKDRKFCDQDNDCEVGLTCGEEKFCECRLADASGEFILPMPKAIRKAKRTSGEESEEDVEQQRESFPITQDKDYSRQAAIHLPLAARKLKDKKTLGTAILQNDGIVEAIKSCNFSNECEPNFTCFENKCVCLEPNKDCSAKVHLTKRNIPTVAEKGEKI</sequence>
<evidence type="ECO:0000256" key="1">
    <source>
        <dbReference type="SAM" id="MobiDB-lite"/>
    </source>
</evidence>
<feature type="domain" description="EGF-like" evidence="2">
    <location>
        <begin position="1542"/>
        <end position="1577"/>
    </location>
</feature>
<dbReference type="PANTHER" id="PTHR39069">
    <property type="entry name" value="ECDYSONE-INDUCIBLE GENE E1, ISOFORM A"/>
    <property type="match status" value="1"/>
</dbReference>
<feature type="domain" description="EGF-like" evidence="2">
    <location>
        <begin position="1398"/>
        <end position="1432"/>
    </location>
</feature>
<feature type="compositionally biased region" description="Polar residues" evidence="1">
    <location>
        <begin position="597"/>
        <end position="615"/>
    </location>
</feature>
<feature type="region of interest" description="Disordered" evidence="1">
    <location>
        <begin position="1031"/>
        <end position="1057"/>
    </location>
</feature>
<feature type="domain" description="EGF-like" evidence="2">
    <location>
        <begin position="1451"/>
        <end position="1484"/>
    </location>
</feature>
<feature type="region of interest" description="Disordered" evidence="1">
    <location>
        <begin position="324"/>
        <end position="349"/>
    </location>
</feature>
<name>A0A914QS37_9BILA</name>
<protein>
    <submittedName>
        <fullName evidence="4">EGF-like domain-containing protein</fullName>
    </submittedName>
</protein>
<feature type="domain" description="EGF-like" evidence="2">
    <location>
        <begin position="1358"/>
        <end position="1390"/>
    </location>
</feature>
<feature type="domain" description="EGF-like" evidence="2">
    <location>
        <begin position="68"/>
        <end position="100"/>
    </location>
</feature>
<feature type="compositionally biased region" description="Polar residues" evidence="1">
    <location>
        <begin position="986"/>
        <end position="1009"/>
    </location>
</feature>
<feature type="domain" description="EGF-like" evidence="2">
    <location>
        <begin position="106"/>
        <end position="138"/>
    </location>
</feature>
<feature type="domain" description="EGF-like" evidence="2">
    <location>
        <begin position="445"/>
        <end position="478"/>
    </location>
</feature>
<feature type="domain" description="EGF-like" evidence="2">
    <location>
        <begin position="641"/>
        <end position="673"/>
    </location>
</feature>
<feature type="region of interest" description="Disordered" evidence="1">
    <location>
        <begin position="597"/>
        <end position="633"/>
    </location>
</feature>
<feature type="domain" description="EGF-like" evidence="2">
    <location>
        <begin position="772"/>
        <end position="798"/>
    </location>
</feature>
<accession>A0A914QS37</accession>
<feature type="domain" description="EGF-like" evidence="2">
    <location>
        <begin position="1239"/>
        <end position="1272"/>
    </location>
</feature>
<evidence type="ECO:0000313" key="4">
    <source>
        <dbReference type="WBParaSite" id="PDA_v2.g6736.t1"/>
    </source>
</evidence>
<dbReference type="PANTHER" id="PTHR39069:SF8">
    <property type="entry name" value="FI17111P1"/>
    <property type="match status" value="1"/>
</dbReference>
<feature type="compositionally biased region" description="Polar residues" evidence="1">
    <location>
        <begin position="324"/>
        <end position="335"/>
    </location>
</feature>